<protein>
    <submittedName>
        <fullName evidence="1">RCG55302, isoform CRA_a</fullName>
    </submittedName>
</protein>
<dbReference type="EMBL" id="CH473978">
    <property type="protein sequence ID" value="EDM10481.1"/>
    <property type="molecule type" value="Genomic_DNA"/>
</dbReference>
<dbReference type="AlphaFoldDB" id="A6J825"/>
<proteinExistence type="predicted"/>
<evidence type="ECO:0000313" key="2">
    <source>
        <dbReference type="Proteomes" id="UP000234681"/>
    </source>
</evidence>
<name>A6J825_RAT</name>
<accession>A6J825</accession>
<reference evidence="1 2" key="1">
    <citation type="submission" date="2005-09" db="EMBL/GenBank/DDBJ databases">
        <authorList>
            <person name="Mural R.J."/>
            <person name="Li P.W."/>
            <person name="Adams M.D."/>
            <person name="Amanatides P.G."/>
            <person name="Baden-Tillson H."/>
            <person name="Barnstead M."/>
            <person name="Chin S.H."/>
            <person name="Dew I."/>
            <person name="Evans C.A."/>
            <person name="Ferriera S."/>
            <person name="Flanigan M."/>
            <person name="Fosler C."/>
            <person name="Glodek A."/>
            <person name="Gu Z."/>
            <person name="Holt R.A."/>
            <person name="Jennings D."/>
            <person name="Kraft C.L."/>
            <person name="Lu F."/>
            <person name="Nguyen T."/>
            <person name="Nusskern D.R."/>
            <person name="Pfannkoch C.M."/>
            <person name="Sitter C."/>
            <person name="Sutton G.G."/>
            <person name="Venter J.C."/>
            <person name="Wang Z."/>
            <person name="Woodage T."/>
            <person name="Zheng X.H."/>
            <person name="Zhong F."/>
        </authorList>
    </citation>
    <scope>NUCLEOTIDE SEQUENCE [LARGE SCALE GENOMIC DNA]</scope>
    <source>
        <strain>BN</strain>
        <strain evidence="2">Sprague-Dawley</strain>
    </source>
</reference>
<sequence length="60" mass="7069">MESTLRLPGAGQRQARMTLRHLRKYLHMENRQAAFCCVTLQSEHRKETIDGLCEYNLHII</sequence>
<dbReference type="Proteomes" id="UP000234681">
    <property type="component" value="Chromosome 5"/>
</dbReference>
<gene>
    <name evidence="1" type="ORF">rCG_55302</name>
</gene>
<organism evidence="1 2">
    <name type="scientific">Rattus norvegicus</name>
    <name type="common">Rat</name>
    <dbReference type="NCBI Taxonomy" id="10116"/>
    <lineage>
        <taxon>Eukaryota</taxon>
        <taxon>Metazoa</taxon>
        <taxon>Chordata</taxon>
        <taxon>Craniata</taxon>
        <taxon>Vertebrata</taxon>
        <taxon>Euteleostomi</taxon>
        <taxon>Mammalia</taxon>
        <taxon>Eutheria</taxon>
        <taxon>Euarchontoglires</taxon>
        <taxon>Glires</taxon>
        <taxon>Rodentia</taxon>
        <taxon>Myomorpha</taxon>
        <taxon>Muroidea</taxon>
        <taxon>Muridae</taxon>
        <taxon>Murinae</taxon>
        <taxon>Rattus</taxon>
    </lineage>
</organism>
<evidence type="ECO:0000313" key="1">
    <source>
        <dbReference type="EMBL" id="EDM10481.1"/>
    </source>
</evidence>